<gene>
    <name evidence="2" type="ORF">F9C07_2258553</name>
</gene>
<evidence type="ECO:0000313" key="3">
    <source>
        <dbReference type="Proteomes" id="UP000596276"/>
    </source>
</evidence>
<dbReference type="PANTHER" id="PTHR21310:SF37">
    <property type="entry name" value="AMINOGLYCOSIDE PHOSPHOTRANSFERASE DOMAIN-CONTAINING PROTEIN"/>
    <property type="match status" value="1"/>
</dbReference>
<dbReference type="AlphaFoldDB" id="A0A7U2QT36"/>
<dbReference type="EMBL" id="CP044621">
    <property type="protein sequence ID" value="QRD83833.1"/>
    <property type="molecule type" value="Genomic_DNA"/>
</dbReference>
<dbReference type="Proteomes" id="UP000596276">
    <property type="component" value="Chromosome 5"/>
</dbReference>
<keyword evidence="3" id="KW-1185">Reference proteome</keyword>
<dbReference type="VEuPathDB" id="FungiDB:AFLA_007685"/>
<proteinExistence type="predicted"/>
<protein>
    <submittedName>
        <fullName evidence="2">Phosphotransferase family protein</fullName>
    </submittedName>
</protein>
<dbReference type="PANTHER" id="PTHR21310">
    <property type="entry name" value="AMINOGLYCOSIDE PHOSPHOTRANSFERASE-RELATED-RELATED"/>
    <property type="match status" value="1"/>
</dbReference>
<feature type="domain" description="Aminoglycoside phosphotransferase" evidence="1">
    <location>
        <begin position="124"/>
        <end position="303"/>
    </location>
</feature>
<name>A0A7U2QT36_ASPFN</name>
<dbReference type="InterPro" id="IPR011009">
    <property type="entry name" value="Kinase-like_dom_sf"/>
</dbReference>
<sequence length="409" mass="47244">MVHESLIGPRSKLFRMEFSPNDAEDEKLLGYLYHEVDETWSFASLNLHSYSTSDASVPELLRTDTLRAIGNFIVKHRKKTPTEICQPQAGAFNVSFRMKLEDAQATMFPEGKVRNEGAEYTSIPVPFILHWKIKNESPLNLGPFIMMDYIDHDTDLGRALNTLTLNLEDPGRILLQLPQLSLPRIGFLAQVADFTWEVRRQPLSIGINELATSTYFNALAELHLEHLSHQRNDAVDSANDCRRKFVARKLFSKLAREGRLTQSTNGHGPFTLWCDDLRPSNVLVNKSLQIVGVIDWEFTYVAPVELFHAPPWWLLLEQPTSLKVLTEREDIATQQGRQTWVGGDFWVTYAARKNFKLDHRFFGSCTVDKENRWEKRIGFLSEERQCMELVVRQKLQQVKMRALAWNQRR</sequence>
<reference evidence="3" key="1">
    <citation type="journal article" date="2021" name="G3 (Bethesda)">
        <title>Chromosome assembled and annotated genome sequence of Aspergillus flavus NRRL 3357.</title>
        <authorList>
            <person name="Skerker J.M."/>
            <person name="Pianalto K.M."/>
            <person name="Mondo S.J."/>
            <person name="Yang K."/>
            <person name="Arkin A.P."/>
            <person name="Keller N.P."/>
            <person name="Grigoriev I.V."/>
            <person name="Louise Glass N.L."/>
        </authorList>
    </citation>
    <scope>NUCLEOTIDE SEQUENCE [LARGE SCALE GENOMIC DNA]</scope>
    <source>
        <strain evidence="3">ATCC 200026 / FGSC A1120 / IAM 13836 / NRRL 3357 / JCM 12722 / SRRC 167</strain>
    </source>
</reference>
<dbReference type="InterPro" id="IPR051678">
    <property type="entry name" value="AGP_Transferase"/>
</dbReference>
<dbReference type="VEuPathDB" id="FungiDB:F9C07_2258553"/>
<accession>A0A7U2QT36</accession>
<dbReference type="SUPFAM" id="SSF56112">
    <property type="entry name" value="Protein kinase-like (PK-like)"/>
    <property type="match status" value="1"/>
</dbReference>
<evidence type="ECO:0000259" key="1">
    <source>
        <dbReference type="Pfam" id="PF01636"/>
    </source>
</evidence>
<organism evidence="2 3">
    <name type="scientific">Aspergillus flavus (strain ATCC 200026 / FGSC A1120 / IAM 13836 / NRRL 3357 / JCM 12722 / SRRC 167)</name>
    <dbReference type="NCBI Taxonomy" id="332952"/>
    <lineage>
        <taxon>Eukaryota</taxon>
        <taxon>Fungi</taxon>
        <taxon>Dikarya</taxon>
        <taxon>Ascomycota</taxon>
        <taxon>Pezizomycotina</taxon>
        <taxon>Eurotiomycetes</taxon>
        <taxon>Eurotiomycetidae</taxon>
        <taxon>Eurotiales</taxon>
        <taxon>Aspergillaceae</taxon>
        <taxon>Aspergillus</taxon>
        <taxon>Aspergillus subgen. Circumdati</taxon>
    </lineage>
</organism>
<dbReference type="InterPro" id="IPR002575">
    <property type="entry name" value="Aminoglycoside_PTrfase"/>
</dbReference>
<dbReference type="Pfam" id="PF01636">
    <property type="entry name" value="APH"/>
    <property type="match status" value="1"/>
</dbReference>
<evidence type="ECO:0000313" key="2">
    <source>
        <dbReference type="EMBL" id="QRD83833.1"/>
    </source>
</evidence>